<name>A0A0A6VRA5_KOCRO</name>
<comment type="caution">
    <text evidence="1">The sequence shown here is derived from an EMBL/GenBank/DDBJ whole genome shotgun (WGS) entry which is preliminary data.</text>
</comment>
<accession>A0A0A6VRA5</accession>
<dbReference type="Proteomes" id="UP000030466">
    <property type="component" value="Unassembled WGS sequence"/>
</dbReference>
<dbReference type="AlphaFoldDB" id="A0A0A6VRA5"/>
<dbReference type="Gene3D" id="3.40.50.1460">
    <property type="match status" value="1"/>
</dbReference>
<gene>
    <name evidence="1" type="ORF">GY22_16620</name>
</gene>
<sequence length="105" mass="11842">MAPGFAPSSKSTLLSAAQYNERSWQPTSATAHAFLTQALLDIFNQSTPTQPSYRQVQDRVRPRVEEKVTTLVQPQHPGVTQVPQLRGQQNRMDEEFLKGWTFTPS</sequence>
<evidence type="ECO:0000313" key="2">
    <source>
        <dbReference type="Proteomes" id="UP000030466"/>
    </source>
</evidence>
<evidence type="ECO:0000313" key="1">
    <source>
        <dbReference type="EMBL" id="KHD96254.1"/>
    </source>
</evidence>
<proteinExistence type="predicted"/>
<reference evidence="1 2" key="1">
    <citation type="journal article" date="2003" name="Int. J. Syst. Evol. Microbiol.">
        <title>Kocuria polaris sp. nov., an orange-pigmented psychrophilic bacterium isolated from an Antarctic cyanobacterial mat sample.</title>
        <authorList>
            <person name="Reddy G.S."/>
            <person name="Prakash J.S."/>
            <person name="Prabahar V."/>
            <person name="Matsumoto G.I."/>
            <person name="Stackebrandt E."/>
            <person name="Shivaji S."/>
        </authorList>
    </citation>
    <scope>NUCLEOTIDE SEQUENCE [LARGE SCALE GENOMIC DNA]</scope>
    <source>
        <strain evidence="1 2">CMS 76or</strain>
    </source>
</reference>
<organism evidence="1 2">
    <name type="scientific">Kocuria rosea subsp. polaris</name>
    <dbReference type="NCBI Taxonomy" id="136273"/>
    <lineage>
        <taxon>Bacteria</taxon>
        <taxon>Bacillati</taxon>
        <taxon>Actinomycetota</taxon>
        <taxon>Actinomycetes</taxon>
        <taxon>Micrococcales</taxon>
        <taxon>Micrococcaceae</taxon>
        <taxon>Kocuria</taxon>
    </lineage>
</organism>
<protein>
    <submittedName>
        <fullName evidence="1">Uncharacterized protein</fullName>
    </submittedName>
</protein>
<keyword evidence="2" id="KW-1185">Reference proteome</keyword>
<dbReference type="EMBL" id="JSUH01000024">
    <property type="protein sequence ID" value="KHD96254.1"/>
    <property type="molecule type" value="Genomic_DNA"/>
</dbReference>